<dbReference type="GO" id="GO:0006935">
    <property type="term" value="P:chemotaxis"/>
    <property type="evidence" value="ECO:0007669"/>
    <property type="project" value="UniProtKB-KW"/>
</dbReference>
<evidence type="ECO:0000259" key="8">
    <source>
        <dbReference type="PROSITE" id="PS50192"/>
    </source>
</evidence>
<dbReference type="InterPro" id="IPR004090">
    <property type="entry name" value="Chemotax_Me-accpt_rcpt"/>
</dbReference>
<keyword evidence="6" id="KW-1133">Transmembrane helix</keyword>
<dbReference type="PANTHER" id="PTHR43531:SF11">
    <property type="entry name" value="METHYL-ACCEPTING CHEMOTAXIS PROTEIN 3"/>
    <property type="match status" value="1"/>
</dbReference>
<dbReference type="GO" id="GO:0004888">
    <property type="term" value="F:transmembrane signaling receptor activity"/>
    <property type="evidence" value="ECO:0007669"/>
    <property type="project" value="InterPro"/>
</dbReference>
<name>A0A2W4CXE4_9HYPH</name>
<evidence type="ECO:0000259" key="9">
    <source>
        <dbReference type="PROSITE" id="PS50885"/>
    </source>
</evidence>
<dbReference type="OrthoDB" id="3378718at2"/>
<dbReference type="PROSITE" id="PS50192">
    <property type="entry name" value="T_SNARE"/>
    <property type="match status" value="1"/>
</dbReference>
<evidence type="ECO:0000256" key="2">
    <source>
        <dbReference type="ARBA" id="ARBA00022500"/>
    </source>
</evidence>
<dbReference type="Pfam" id="PF00672">
    <property type="entry name" value="HAMP"/>
    <property type="match status" value="2"/>
</dbReference>
<evidence type="ECO:0000313" key="11">
    <source>
        <dbReference type="Proteomes" id="UP000248925"/>
    </source>
</evidence>
<dbReference type="GO" id="GO:0007165">
    <property type="term" value="P:signal transduction"/>
    <property type="evidence" value="ECO:0007669"/>
    <property type="project" value="UniProtKB-KW"/>
</dbReference>
<dbReference type="CDD" id="cd06225">
    <property type="entry name" value="HAMP"/>
    <property type="match status" value="1"/>
</dbReference>
<dbReference type="SUPFAM" id="SSF58104">
    <property type="entry name" value="Methyl-accepting chemotaxis protein (MCP) signaling domain"/>
    <property type="match status" value="1"/>
</dbReference>
<dbReference type="PRINTS" id="PR00260">
    <property type="entry name" value="CHEMTRNSDUCR"/>
</dbReference>
<feature type="domain" description="T-SNARE coiled-coil homology" evidence="8">
    <location>
        <begin position="635"/>
        <end position="697"/>
    </location>
</feature>
<dbReference type="FunFam" id="1.10.287.950:FF:000001">
    <property type="entry name" value="Methyl-accepting chemotaxis sensory transducer"/>
    <property type="match status" value="1"/>
</dbReference>
<dbReference type="Gene3D" id="3.30.450.20">
    <property type="entry name" value="PAS domain"/>
    <property type="match status" value="2"/>
</dbReference>
<dbReference type="InterPro" id="IPR000727">
    <property type="entry name" value="T_SNARE_dom"/>
</dbReference>
<organism evidence="10 11">
    <name type="scientific">Rhizobium tubonense</name>
    <dbReference type="NCBI Taxonomy" id="484088"/>
    <lineage>
        <taxon>Bacteria</taxon>
        <taxon>Pseudomonadati</taxon>
        <taxon>Pseudomonadota</taxon>
        <taxon>Alphaproteobacteria</taxon>
        <taxon>Hyphomicrobiales</taxon>
        <taxon>Rhizobiaceae</taxon>
        <taxon>Rhizobium/Agrobacterium group</taxon>
        <taxon>Rhizobium</taxon>
    </lineage>
</organism>
<dbReference type="GO" id="GO:0016020">
    <property type="term" value="C:membrane"/>
    <property type="evidence" value="ECO:0007669"/>
    <property type="project" value="UniProtKB-SubCell"/>
</dbReference>
<dbReference type="Gene3D" id="6.10.340.10">
    <property type="match status" value="1"/>
</dbReference>
<dbReference type="InterPro" id="IPR004089">
    <property type="entry name" value="MCPsignal_dom"/>
</dbReference>
<dbReference type="CDD" id="cd11386">
    <property type="entry name" value="MCP_signal"/>
    <property type="match status" value="1"/>
</dbReference>
<feature type="transmembrane region" description="Helical" evidence="6">
    <location>
        <begin position="12"/>
        <end position="34"/>
    </location>
</feature>
<protein>
    <submittedName>
        <fullName evidence="10">Chemotaxis protein</fullName>
    </submittedName>
</protein>
<keyword evidence="6" id="KW-0472">Membrane</keyword>
<feature type="transmembrane region" description="Helical" evidence="6">
    <location>
        <begin position="314"/>
        <end position="337"/>
    </location>
</feature>
<accession>A0A2W4CXE4</accession>
<dbReference type="EMBL" id="PCDP01000029">
    <property type="protein sequence ID" value="PZM14885.1"/>
    <property type="molecule type" value="Genomic_DNA"/>
</dbReference>
<comment type="subcellular location">
    <subcellularLocation>
        <location evidence="1">Membrane</location>
    </subcellularLocation>
</comment>
<evidence type="ECO:0000256" key="1">
    <source>
        <dbReference type="ARBA" id="ARBA00004370"/>
    </source>
</evidence>
<keyword evidence="2" id="KW-0145">Chemotaxis</keyword>
<keyword evidence="4" id="KW-0807">Transducer</keyword>
<feature type="domain" description="HAMP" evidence="9">
    <location>
        <begin position="419"/>
        <end position="471"/>
    </location>
</feature>
<dbReference type="AlphaFoldDB" id="A0A2W4CXE4"/>
<keyword evidence="6" id="KW-0812">Transmembrane</keyword>
<feature type="domain" description="Methyl-accepting transducer" evidence="7">
    <location>
        <begin position="476"/>
        <end position="705"/>
    </location>
</feature>
<proteinExistence type="inferred from homology"/>
<dbReference type="PANTHER" id="PTHR43531">
    <property type="entry name" value="PROTEIN ICFG"/>
    <property type="match status" value="1"/>
</dbReference>
<keyword evidence="11" id="KW-1185">Reference proteome</keyword>
<feature type="region of interest" description="Disordered" evidence="5">
    <location>
        <begin position="398"/>
        <end position="418"/>
    </location>
</feature>
<dbReference type="Gene3D" id="1.10.287.950">
    <property type="entry name" value="Methyl-accepting chemotaxis protein"/>
    <property type="match status" value="1"/>
</dbReference>
<dbReference type="PROSITE" id="PS50111">
    <property type="entry name" value="CHEMOTAXIS_TRANSDUC_2"/>
    <property type="match status" value="1"/>
</dbReference>
<gene>
    <name evidence="10" type="ORF">CPY51_09335</name>
</gene>
<evidence type="ECO:0000256" key="3">
    <source>
        <dbReference type="ARBA" id="ARBA00029447"/>
    </source>
</evidence>
<dbReference type="Pfam" id="PF22673">
    <property type="entry name" value="MCP-like_PDC_1"/>
    <property type="match status" value="1"/>
</dbReference>
<reference evidence="10 11" key="1">
    <citation type="journal article" date="2018" name="Sci. Rep.">
        <title>Rhizobium tumorigenes sp. nov., a novel plant tumorigenic bacterium isolated from cane gall tumors on thornless blackberry.</title>
        <authorList>
            <person name="Kuzmanovi N."/>
            <person name="Smalla K."/>
            <person name="Gronow S."/>
            <person name="PuBawska J."/>
        </authorList>
    </citation>
    <scope>NUCLEOTIDE SEQUENCE [LARGE SCALE GENOMIC DNA]</scope>
    <source>
        <strain evidence="10 11">CCBAU 85046</strain>
    </source>
</reference>
<evidence type="ECO:0000256" key="5">
    <source>
        <dbReference type="SAM" id="MobiDB-lite"/>
    </source>
</evidence>
<dbReference type="InterPro" id="IPR003660">
    <property type="entry name" value="HAMP_dom"/>
</dbReference>
<dbReference type="InterPro" id="IPR051310">
    <property type="entry name" value="MCP_chemotaxis"/>
</dbReference>
<dbReference type="Pfam" id="PF00015">
    <property type="entry name" value="MCPsignal"/>
    <property type="match status" value="1"/>
</dbReference>
<comment type="similarity">
    <text evidence="3">Belongs to the methyl-accepting chemotaxis (MCP) protein family.</text>
</comment>
<evidence type="ECO:0000256" key="6">
    <source>
        <dbReference type="SAM" id="Phobius"/>
    </source>
</evidence>
<evidence type="ECO:0000256" key="4">
    <source>
        <dbReference type="PROSITE-ProRule" id="PRU00284"/>
    </source>
</evidence>
<dbReference type="RefSeq" id="WP_111159974.1">
    <property type="nucleotide sequence ID" value="NZ_PCDP01000029.1"/>
</dbReference>
<dbReference type="SUPFAM" id="SSF158472">
    <property type="entry name" value="HAMP domain-like"/>
    <property type="match status" value="1"/>
</dbReference>
<sequence>MFLKTATAKNMFVIIATGVATSVATAGILLWLSYNEVRQRSIAEMTNSALTSAANIETRFQGIKTLSWNMRSALYAMKQSTAPSRDAMNALLKQLLQDNKNALGVSTGWEPEAFDGKDGDHKGKADSDATGRYIPYFARSGNEIVYSPLVDYDTPGPGDYYQVPKTTGKDLVTEPYSYKIDGKDVLMASVMVPLSIDGKFVGVTGVDTALDELASELNKLKPLGDGFVALISKGGSFVSYPDPSVLGKTLKDSGLDANAWGKLIASPRQVFEMTNKDGSIDMAVAVPVNLLADTTWYTIVSVPKATVFASLSSLAGTSVAVIIGATAIMILVGWMCSVRFRRRLGSMIGATGEIARGRTDVDLSESVHSDEIGDLARSLKVLRDATIAKARLELEAEEGRDVSEKERRRRAEEAADRDGQVQFAVSELANGLQRLAEGDMTHRLNGEFVGPLDQIRHNFNTSVEKLQTALRAVGDNASAIQAGSDEIRGASDELAKRTEQQAASVEQTAAALEEITTSLRDASRRAADAGSLVDRTRADAEKSGAIVKDAVVAMGGIESSSREISNIIGVIDEIAFQTNLLALNAGVEAARAGEAGKGFAVVAQEVRELAQRSANAAKEIKKLITNSGQQVQAGVALVGETGKSLEAIVSQVQEINQHVMAIVRSTQEQSTGLNEISAAVNTIDQGTQKNAAMVEESTAASHALASEATSLNGLLGQFRFEGSAAQATRPVVTTSMHRPATSPARVLGARVKQSFGTAAVAQQPADWEEF</sequence>
<feature type="domain" description="HAMP" evidence="9">
    <location>
        <begin position="338"/>
        <end position="391"/>
    </location>
</feature>
<evidence type="ECO:0000259" key="7">
    <source>
        <dbReference type="PROSITE" id="PS50111"/>
    </source>
</evidence>
<dbReference type="Proteomes" id="UP000248925">
    <property type="component" value="Unassembled WGS sequence"/>
</dbReference>
<dbReference type="SMART" id="SM00304">
    <property type="entry name" value="HAMP"/>
    <property type="match status" value="2"/>
</dbReference>
<dbReference type="CDD" id="cd12912">
    <property type="entry name" value="PDC2_MCP_like"/>
    <property type="match status" value="1"/>
</dbReference>
<comment type="caution">
    <text evidence="10">The sequence shown here is derived from an EMBL/GenBank/DDBJ whole genome shotgun (WGS) entry which is preliminary data.</text>
</comment>
<dbReference type="PROSITE" id="PS50885">
    <property type="entry name" value="HAMP"/>
    <property type="match status" value="2"/>
</dbReference>
<dbReference type="SMART" id="SM00283">
    <property type="entry name" value="MA"/>
    <property type="match status" value="1"/>
</dbReference>
<dbReference type="CDD" id="cd12913">
    <property type="entry name" value="PDC1_MCP_like"/>
    <property type="match status" value="1"/>
</dbReference>
<evidence type="ECO:0000313" key="10">
    <source>
        <dbReference type="EMBL" id="PZM14885.1"/>
    </source>
</evidence>